<proteinExistence type="predicted"/>
<dbReference type="Proteomes" id="UP001221757">
    <property type="component" value="Unassembled WGS sequence"/>
</dbReference>
<comment type="caution">
    <text evidence="1">The sequence shown here is derived from an EMBL/GenBank/DDBJ whole genome shotgun (WGS) entry which is preliminary data.</text>
</comment>
<reference evidence="1" key="1">
    <citation type="submission" date="2023-03" db="EMBL/GenBank/DDBJ databases">
        <title>Massive genome expansion in bonnet fungi (Mycena s.s.) driven by repeated elements and novel gene families across ecological guilds.</title>
        <authorList>
            <consortium name="Lawrence Berkeley National Laboratory"/>
            <person name="Harder C.B."/>
            <person name="Miyauchi S."/>
            <person name="Viragh M."/>
            <person name="Kuo A."/>
            <person name="Thoen E."/>
            <person name="Andreopoulos B."/>
            <person name="Lu D."/>
            <person name="Skrede I."/>
            <person name="Drula E."/>
            <person name="Henrissat B."/>
            <person name="Morin E."/>
            <person name="Kohler A."/>
            <person name="Barry K."/>
            <person name="LaButti K."/>
            <person name="Morin E."/>
            <person name="Salamov A."/>
            <person name="Lipzen A."/>
            <person name="Mereny Z."/>
            <person name="Hegedus B."/>
            <person name="Baldrian P."/>
            <person name="Stursova M."/>
            <person name="Weitz H."/>
            <person name="Taylor A."/>
            <person name="Grigoriev I.V."/>
            <person name="Nagy L.G."/>
            <person name="Martin F."/>
            <person name="Kauserud H."/>
        </authorList>
    </citation>
    <scope>NUCLEOTIDE SEQUENCE</scope>
    <source>
        <strain evidence="1">CBHHK067</strain>
    </source>
</reference>
<organism evidence="1 2">
    <name type="scientific">Mycena rosella</name>
    <name type="common">Pink bonnet</name>
    <name type="synonym">Agaricus rosellus</name>
    <dbReference type="NCBI Taxonomy" id="1033263"/>
    <lineage>
        <taxon>Eukaryota</taxon>
        <taxon>Fungi</taxon>
        <taxon>Dikarya</taxon>
        <taxon>Basidiomycota</taxon>
        <taxon>Agaricomycotina</taxon>
        <taxon>Agaricomycetes</taxon>
        <taxon>Agaricomycetidae</taxon>
        <taxon>Agaricales</taxon>
        <taxon>Marasmiineae</taxon>
        <taxon>Mycenaceae</taxon>
        <taxon>Mycena</taxon>
    </lineage>
</organism>
<keyword evidence="2" id="KW-1185">Reference proteome</keyword>
<sequence>KVTISDVVYAPDAINNLISLSRLADAGCKVVFEGDLVSVLSPKLRTCVATGTKPGRLYHMDISAVSPSGTEPELAMVAKNSRTWDEWH</sequence>
<dbReference type="AlphaFoldDB" id="A0AAD7FE25"/>
<evidence type="ECO:0000313" key="1">
    <source>
        <dbReference type="EMBL" id="KAJ7614770.1"/>
    </source>
</evidence>
<name>A0AAD7FE25_MYCRO</name>
<evidence type="ECO:0000313" key="2">
    <source>
        <dbReference type="Proteomes" id="UP001221757"/>
    </source>
</evidence>
<dbReference type="EMBL" id="JARKIE010000855">
    <property type="protein sequence ID" value="KAJ7614770.1"/>
    <property type="molecule type" value="Genomic_DNA"/>
</dbReference>
<protein>
    <submittedName>
        <fullName evidence="1">Uncharacterized protein</fullName>
    </submittedName>
</protein>
<accession>A0AAD7FE25</accession>
<feature type="non-terminal residue" evidence="1">
    <location>
        <position position="1"/>
    </location>
</feature>
<gene>
    <name evidence="1" type="ORF">B0H17DRAFT_896378</name>
</gene>
<feature type="non-terminal residue" evidence="1">
    <location>
        <position position="88"/>
    </location>
</feature>